<dbReference type="SUPFAM" id="SSF53822">
    <property type="entry name" value="Periplasmic binding protein-like I"/>
    <property type="match status" value="1"/>
</dbReference>
<dbReference type="SUPFAM" id="SSF46785">
    <property type="entry name" value="Winged helix' DNA-binding domain"/>
    <property type="match status" value="1"/>
</dbReference>
<dbReference type="InterPro" id="IPR028082">
    <property type="entry name" value="Peripla_BP_I"/>
</dbReference>
<dbReference type="CDD" id="cd06267">
    <property type="entry name" value="PBP1_LacI_sugar_binding-like"/>
    <property type="match status" value="1"/>
</dbReference>
<dbReference type="Pfam" id="PF00392">
    <property type="entry name" value="GntR"/>
    <property type="match status" value="1"/>
</dbReference>
<dbReference type="EMBL" id="JFHU01000136">
    <property type="protein sequence ID" value="EXX88044.1"/>
    <property type="molecule type" value="Genomic_DNA"/>
</dbReference>
<dbReference type="PANTHER" id="PTHR30146:SF95">
    <property type="entry name" value="RIBOSE OPERON REPRESSOR"/>
    <property type="match status" value="1"/>
</dbReference>
<dbReference type="RefSeq" id="WP_036580937.1">
    <property type="nucleotide sequence ID" value="NZ_KK082146.1"/>
</dbReference>
<dbReference type="Proteomes" id="UP000053750">
    <property type="component" value="Unassembled WGS sequence"/>
</dbReference>
<name>A0A9W5S1I3_9BACL</name>
<evidence type="ECO:0000313" key="6">
    <source>
        <dbReference type="EMBL" id="EXX88044.1"/>
    </source>
</evidence>
<evidence type="ECO:0000256" key="3">
    <source>
        <dbReference type="ARBA" id="ARBA00023125"/>
    </source>
</evidence>
<reference evidence="6 7" key="1">
    <citation type="submission" date="2014-02" db="EMBL/GenBank/DDBJ databases">
        <title>Genome sequence of Paenibacillus darwinianus reveals adaptive mechanisms for survival in Antarctic soils.</title>
        <authorList>
            <person name="Dsouza M."/>
            <person name="Taylor M.W."/>
            <person name="Turner S.J."/>
            <person name="Aislabie J."/>
        </authorList>
    </citation>
    <scope>NUCLEOTIDE SEQUENCE [LARGE SCALE GENOMIC DNA]</scope>
    <source>
        <strain evidence="6 7">CE1</strain>
    </source>
</reference>
<dbReference type="OrthoDB" id="9799482at2"/>
<dbReference type="GO" id="GO:0003700">
    <property type="term" value="F:DNA-binding transcription factor activity"/>
    <property type="evidence" value="ECO:0007669"/>
    <property type="project" value="InterPro"/>
</dbReference>
<dbReference type="Gene3D" id="3.40.50.2300">
    <property type="match status" value="2"/>
</dbReference>
<dbReference type="CDD" id="cd07377">
    <property type="entry name" value="WHTH_GntR"/>
    <property type="match status" value="1"/>
</dbReference>
<gene>
    <name evidence="6" type="ORF">BG53_02630</name>
</gene>
<dbReference type="PROSITE" id="PS50949">
    <property type="entry name" value="HTH_GNTR"/>
    <property type="match status" value="1"/>
</dbReference>
<dbReference type="InterPro" id="IPR036388">
    <property type="entry name" value="WH-like_DNA-bd_sf"/>
</dbReference>
<dbReference type="InterPro" id="IPR000524">
    <property type="entry name" value="Tscrpt_reg_HTH_GntR"/>
</dbReference>
<organism evidence="6 7">
    <name type="scientific">Paenibacillus darwinianus</name>
    <dbReference type="NCBI Taxonomy" id="1380763"/>
    <lineage>
        <taxon>Bacteria</taxon>
        <taxon>Bacillati</taxon>
        <taxon>Bacillota</taxon>
        <taxon>Bacilli</taxon>
        <taxon>Bacillales</taxon>
        <taxon>Paenibacillaceae</taxon>
        <taxon>Paenibacillus</taxon>
    </lineage>
</organism>
<evidence type="ECO:0000256" key="4">
    <source>
        <dbReference type="ARBA" id="ARBA00023163"/>
    </source>
</evidence>
<sequence length="379" mass="42370">MNKPLYQQIFNQITKDIMTGSLMPGDKVPSEKELSDHHQVSRITAKKALDLLASNNTIERIRGKGSYVTEKLTVGNEIASLGRAPLQEHEGLLVGAVFPGYMTGYGLQLQYAIEKKIAEYNGTLIIKRGGGLIEGEEEAISSVMQMGVKGLIAFPVSSEQYNRNLLKLILEGFPTVVVDRDLKGILAGTVTTDNKAAAQELTSFLFDRGHQHVAFLSPPPEITSTVEDRLQGFQQAYLMYGLRLKPEHLITNLTSAPPINWTSEQHRDFVERDVRTLQDFVRDNPEVTAFVTAEYELAVMLTKVLKQLGKRVPEDFSVTCFDCPDDPLDIPWFTHIRQNEHAMGTKAVELLMAQLQSDRVPLQTLLDYQLIVGRSTRSL</sequence>
<dbReference type="Gene3D" id="1.10.10.10">
    <property type="entry name" value="Winged helix-like DNA-binding domain superfamily/Winged helix DNA-binding domain"/>
    <property type="match status" value="1"/>
</dbReference>
<dbReference type="PANTHER" id="PTHR30146">
    <property type="entry name" value="LACI-RELATED TRANSCRIPTIONAL REPRESSOR"/>
    <property type="match status" value="1"/>
</dbReference>
<keyword evidence="7" id="KW-1185">Reference proteome</keyword>
<keyword evidence="4" id="KW-0804">Transcription</keyword>
<evidence type="ECO:0000256" key="1">
    <source>
        <dbReference type="ARBA" id="ARBA00022491"/>
    </source>
</evidence>
<accession>A0A9W5S1I3</accession>
<proteinExistence type="predicted"/>
<dbReference type="Pfam" id="PF13377">
    <property type="entry name" value="Peripla_BP_3"/>
    <property type="match status" value="1"/>
</dbReference>
<dbReference type="InterPro" id="IPR036390">
    <property type="entry name" value="WH_DNA-bd_sf"/>
</dbReference>
<protein>
    <submittedName>
        <fullName evidence="6">GntR family transcriptional regulator</fullName>
    </submittedName>
</protein>
<evidence type="ECO:0000259" key="5">
    <source>
        <dbReference type="PROSITE" id="PS50949"/>
    </source>
</evidence>
<dbReference type="InterPro" id="IPR046335">
    <property type="entry name" value="LacI/GalR-like_sensor"/>
</dbReference>
<feature type="domain" description="HTH gntR-type" evidence="5">
    <location>
        <begin position="3"/>
        <end position="71"/>
    </location>
</feature>
<dbReference type="GO" id="GO:0000976">
    <property type="term" value="F:transcription cis-regulatory region binding"/>
    <property type="evidence" value="ECO:0007669"/>
    <property type="project" value="TreeGrafter"/>
</dbReference>
<dbReference type="SMART" id="SM00345">
    <property type="entry name" value="HTH_GNTR"/>
    <property type="match status" value="1"/>
</dbReference>
<keyword evidence="2" id="KW-0805">Transcription regulation</keyword>
<dbReference type="AlphaFoldDB" id="A0A9W5S1I3"/>
<comment type="caution">
    <text evidence="6">The sequence shown here is derived from an EMBL/GenBank/DDBJ whole genome shotgun (WGS) entry which is preliminary data.</text>
</comment>
<evidence type="ECO:0000256" key="2">
    <source>
        <dbReference type="ARBA" id="ARBA00023015"/>
    </source>
</evidence>
<keyword evidence="3" id="KW-0238">DNA-binding</keyword>
<evidence type="ECO:0000313" key="7">
    <source>
        <dbReference type="Proteomes" id="UP000053750"/>
    </source>
</evidence>
<keyword evidence="1" id="KW-0678">Repressor</keyword>